<protein>
    <submittedName>
        <fullName evidence="9">Guanine nucleotide exchange protein smcr8b</fullName>
    </submittedName>
</protein>
<gene>
    <name evidence="9" type="primary">smcr8b</name>
</gene>
<feature type="compositionally biased region" description="Basic and acidic residues" evidence="6">
    <location>
        <begin position="236"/>
        <end position="246"/>
    </location>
</feature>
<evidence type="ECO:0000256" key="2">
    <source>
        <dbReference type="ARBA" id="ARBA00022490"/>
    </source>
</evidence>
<dbReference type="Pfam" id="PF11704">
    <property type="entry name" value="Folliculin"/>
    <property type="match status" value="1"/>
</dbReference>
<dbReference type="AlphaFoldDB" id="A0A6J2VT55"/>
<evidence type="ECO:0000313" key="9">
    <source>
        <dbReference type="RefSeq" id="XP_030634879.1"/>
    </source>
</evidence>
<keyword evidence="8" id="KW-1185">Reference proteome</keyword>
<evidence type="ECO:0000313" key="8">
    <source>
        <dbReference type="Proteomes" id="UP000504632"/>
    </source>
</evidence>
<evidence type="ECO:0000256" key="3">
    <source>
        <dbReference type="ARBA" id="ARBA00022658"/>
    </source>
</evidence>
<dbReference type="PANTHER" id="PTHR31334:SF1">
    <property type="entry name" value="GUANINE NUCLEOTIDE EXCHANGE PROTEIN SMCR8"/>
    <property type="match status" value="1"/>
</dbReference>
<feature type="compositionally biased region" description="Polar residues" evidence="6">
    <location>
        <begin position="686"/>
        <end position="697"/>
    </location>
</feature>
<evidence type="ECO:0000256" key="1">
    <source>
        <dbReference type="ARBA" id="ARBA00004496"/>
    </source>
</evidence>
<dbReference type="GO" id="GO:0005737">
    <property type="term" value="C:cytoplasm"/>
    <property type="evidence" value="ECO:0007669"/>
    <property type="project" value="UniProtKB-SubCell"/>
</dbReference>
<feature type="region of interest" description="Disordered" evidence="6">
    <location>
        <begin position="674"/>
        <end position="697"/>
    </location>
</feature>
<evidence type="ECO:0000256" key="4">
    <source>
        <dbReference type="ARBA" id="ARBA00023006"/>
    </source>
</evidence>
<proteinExistence type="inferred from homology"/>
<keyword evidence="3" id="KW-0344">Guanine-nucleotide releasing factor</keyword>
<dbReference type="InParanoid" id="A0A6J2VT55"/>
<evidence type="ECO:0000256" key="5">
    <source>
        <dbReference type="ARBA" id="ARBA00038137"/>
    </source>
</evidence>
<dbReference type="RefSeq" id="XP_030634879.1">
    <property type="nucleotide sequence ID" value="XM_030779019.1"/>
</dbReference>
<dbReference type="InterPro" id="IPR037521">
    <property type="entry name" value="FLCN/SMCR8_DENN"/>
</dbReference>
<comment type="subcellular location">
    <subcellularLocation>
        <location evidence="1">Cytoplasm</location>
    </subcellularLocation>
</comment>
<name>A0A6J2VT55_CHACN</name>
<dbReference type="Proteomes" id="UP000504632">
    <property type="component" value="Chromosome 7"/>
</dbReference>
<dbReference type="OrthoDB" id="2289278at2759"/>
<evidence type="ECO:0000259" key="7">
    <source>
        <dbReference type="PROSITE" id="PS51834"/>
    </source>
</evidence>
<dbReference type="GO" id="GO:0005085">
    <property type="term" value="F:guanyl-nucleotide exchange factor activity"/>
    <property type="evidence" value="ECO:0007669"/>
    <property type="project" value="UniProtKB-KW"/>
</dbReference>
<accession>A0A6J2VT55</accession>
<dbReference type="GO" id="GO:0006914">
    <property type="term" value="P:autophagy"/>
    <property type="evidence" value="ECO:0007669"/>
    <property type="project" value="UniProtKB-KW"/>
</dbReference>
<comment type="similarity">
    <text evidence="5">Belongs to the SMCR8 family.</text>
</comment>
<dbReference type="GO" id="GO:0032045">
    <property type="term" value="C:guanyl-nucleotide exchange factor complex"/>
    <property type="evidence" value="ECO:0007669"/>
    <property type="project" value="TreeGrafter"/>
</dbReference>
<sequence length="1039" mass="115842">MFTSPDLLAFTKEDELREAPSDQCAVPDELSVPLFPYSGDATPWSKTSSTKFHKDFILVSEFSEQVGPQPLLTIPPGAKACGSFDLNNFSLRIMSVDYQASSSSPGGCSNPKLNFIEDSKVVLADSKDGAYAYVHYLTLYDLEARGFVRPLCLAYVSSDEGKIMQQFPRLCVEFSKASECLKTGNRKNFANELEKKLRDLEYTRTILLKELEEDSFKGRAESQGEGEDLTVNNKSVLERKKEEEKQSNGSCAIREEEETKNTMGLSGALDPGKTENTSALERENALNITTDLLGEGEEGRERDGSKLSNMREEGKKTGPEDEKQNMGCPAVQSAKRGDELVCVDKAIREHKGLLRQVTSYPNRKLKDPEFLPYESDDSSHSFEVNILSQGPEAQFHSLSNDFTSISLFSHTPQVVSCTASKRFDKQLKTLQELCDEYFHEQALEQLRSIEKHFRGDACHLHVRQLCQSLLQNLKTTNFLFEDPCDVEEEEDYTGMLFDRGGAKPVCPSLSLPSSPITNEPLSLESYHSCVEMVPIKLEIGQSSRSTKRSDSEPTSPLSDQVVTFYPANENEAEDEELSVAVMKSSVSSGESIEVLGTERSFRNHASMVNIELGAVKHNHLPPQPYVPVVPVEVLRRRVMDRRAISEDSIEILSTTDSIIPEDLRASCSSVIQEETQELEENESNLVKPTSTTLSQEQSSVDQSTQEMENMILVQEGGTPGQERTGTRQEEAACAGPANTPSVVLTPPHSPVHLSQDEASIEVCPVVGLLPFSFLEEPSRIGWEDMSDRTSYVSTSASDSTVPVVHQSNGRKSRRHCSRTGRAALQFIRQFPFAGHAVFSLLSGRTVVVLGGDERTVRQVVTALSVFLPNQGRYKESIQPWISTPPQLTDLLSWKLIGFSRMSWPTSPSMPHSLGGYSRYLSILDIDQKSLRCPVYRGSLIGPLVDPRTQITRGSTYYLFAHSVLTRLVSRAFLLTFSHNLHLPNDPSIEDDRFERLLCGLHEDDKRVLHFLSELIRLRFTGAPPTILRFSYSACTLFKL</sequence>
<dbReference type="PANTHER" id="PTHR31334">
    <property type="entry name" value="SMITH-MAGENIS SYNDROME REGION GENE 8 PROTEIN"/>
    <property type="match status" value="1"/>
</dbReference>
<feature type="region of interest" description="Disordered" evidence="6">
    <location>
        <begin position="217"/>
        <end position="331"/>
    </location>
</feature>
<dbReference type="CTD" id="407723"/>
<dbReference type="GeneID" id="115816049"/>
<evidence type="ECO:0000256" key="6">
    <source>
        <dbReference type="SAM" id="MobiDB-lite"/>
    </source>
</evidence>
<keyword evidence="4" id="KW-0072">Autophagy</keyword>
<dbReference type="PROSITE" id="PS51834">
    <property type="entry name" value="DENN_FLCN_SMCR8"/>
    <property type="match status" value="1"/>
</dbReference>
<feature type="compositionally biased region" description="Basic and acidic residues" evidence="6">
    <location>
        <begin position="297"/>
        <end position="324"/>
    </location>
</feature>
<organism evidence="8 9">
    <name type="scientific">Chanos chanos</name>
    <name type="common">Milkfish</name>
    <name type="synonym">Mugil chanos</name>
    <dbReference type="NCBI Taxonomy" id="29144"/>
    <lineage>
        <taxon>Eukaryota</taxon>
        <taxon>Metazoa</taxon>
        <taxon>Chordata</taxon>
        <taxon>Craniata</taxon>
        <taxon>Vertebrata</taxon>
        <taxon>Euteleostomi</taxon>
        <taxon>Actinopterygii</taxon>
        <taxon>Neopterygii</taxon>
        <taxon>Teleostei</taxon>
        <taxon>Ostariophysi</taxon>
        <taxon>Gonorynchiformes</taxon>
        <taxon>Chanidae</taxon>
        <taxon>Chanos</taxon>
    </lineage>
</organism>
<dbReference type="GO" id="GO:0005096">
    <property type="term" value="F:GTPase activator activity"/>
    <property type="evidence" value="ECO:0007669"/>
    <property type="project" value="InterPro"/>
</dbReference>
<reference evidence="9" key="1">
    <citation type="submission" date="2025-08" db="UniProtKB">
        <authorList>
            <consortium name="RefSeq"/>
        </authorList>
    </citation>
    <scope>IDENTIFICATION</scope>
</reference>
<keyword evidence="2" id="KW-0963">Cytoplasm</keyword>
<dbReference type="FunCoup" id="A0A6J2VT55">
    <property type="interactions" value="89"/>
</dbReference>
<feature type="domain" description="UDENN FLCN/SMCR8-type" evidence="7">
    <location>
        <begin position="47"/>
        <end position="1016"/>
    </location>
</feature>
<dbReference type="InterPro" id="IPR037520">
    <property type="entry name" value="Folliculin/SMCR8_longin"/>
</dbReference>
<feature type="region of interest" description="Disordered" evidence="6">
    <location>
        <begin position="541"/>
        <end position="560"/>
    </location>
</feature>